<dbReference type="AlphaFoldDB" id="A3V9Z0"/>
<dbReference type="EMBL" id="AAMT01000001">
    <property type="protein sequence ID" value="EAQ14731.1"/>
    <property type="molecule type" value="Genomic_DNA"/>
</dbReference>
<dbReference type="Proteomes" id="UP000002931">
    <property type="component" value="Unassembled WGS sequence"/>
</dbReference>
<feature type="signal peptide" evidence="1">
    <location>
        <begin position="1"/>
        <end position="27"/>
    </location>
</feature>
<dbReference type="OrthoDB" id="7705693at2"/>
<organism evidence="2 3">
    <name type="scientific">Maritimibacter alkaliphilus HTCC2654</name>
    <dbReference type="NCBI Taxonomy" id="314271"/>
    <lineage>
        <taxon>Bacteria</taxon>
        <taxon>Pseudomonadati</taxon>
        <taxon>Pseudomonadota</taxon>
        <taxon>Alphaproteobacteria</taxon>
        <taxon>Rhodobacterales</taxon>
        <taxon>Roseobacteraceae</taxon>
        <taxon>Maritimibacter</taxon>
    </lineage>
</organism>
<sequence length="199" mass="22338">METLVHRELQMRAIALAFAVVATPAAAQDVITWKTIGWWDVNFYEAYGACAAIAEYDNDSFVFFGLDTSTSDLGLRVAILNHHWDSIAVDEAYQLVVRFDRRPPWDITMYGTDVDGRRGLYNLFPATSDSAGNFVREFQRSNHMVWTYRGTELGDFSLRGTNMAMNEVMSCTESYLDAVGSRSDPFEGGGNSKKADPFQ</sequence>
<comment type="caution">
    <text evidence="2">The sequence shown here is derived from an EMBL/GenBank/DDBJ whole genome shotgun (WGS) entry which is preliminary data.</text>
</comment>
<accession>A3V9Z0</accession>
<keyword evidence="1" id="KW-0732">Signal</keyword>
<dbReference type="STRING" id="314271.RB2654_19148"/>
<name>A3V9Z0_9RHOB</name>
<reference evidence="2 3" key="1">
    <citation type="journal article" date="2010" name="J. Bacteriol.">
        <title>Genome sequences of Pelagibaca bermudensis HTCC2601T and Maritimibacter alkaliphilus HTCC2654T, the type strains of two marine Roseobacter genera.</title>
        <authorList>
            <person name="Thrash J.C."/>
            <person name="Cho J.C."/>
            <person name="Ferriera S."/>
            <person name="Johnson J."/>
            <person name="Vergin K.L."/>
            <person name="Giovannoni S.J."/>
        </authorList>
    </citation>
    <scope>NUCLEOTIDE SEQUENCE [LARGE SCALE GENOMIC DNA]</scope>
    <source>
        <strain evidence="2 3">HTCC2654</strain>
    </source>
</reference>
<evidence type="ECO:0000256" key="1">
    <source>
        <dbReference type="SAM" id="SignalP"/>
    </source>
</evidence>
<gene>
    <name evidence="2" type="ORF">RB2654_19148</name>
</gene>
<evidence type="ECO:0000313" key="2">
    <source>
        <dbReference type="EMBL" id="EAQ14731.1"/>
    </source>
</evidence>
<evidence type="ECO:0000313" key="3">
    <source>
        <dbReference type="Proteomes" id="UP000002931"/>
    </source>
</evidence>
<dbReference type="HOGENOM" id="CLU_1370773_0_0_5"/>
<keyword evidence="3" id="KW-1185">Reference proteome</keyword>
<protein>
    <submittedName>
        <fullName evidence="2">Uncharacterized protein</fullName>
    </submittedName>
</protein>
<dbReference type="RefSeq" id="WP_008334555.1">
    <property type="nucleotide sequence ID" value="NZ_CH902578.1"/>
</dbReference>
<feature type="chain" id="PRO_5002660153" evidence="1">
    <location>
        <begin position="28"/>
        <end position="199"/>
    </location>
</feature>
<proteinExistence type="predicted"/>